<name>A0AA38S8C4_9PEZI</name>
<feature type="compositionally biased region" description="Basic residues" evidence="1">
    <location>
        <begin position="926"/>
        <end position="936"/>
    </location>
</feature>
<gene>
    <name evidence="2" type="ORF">NKR19_g3595</name>
</gene>
<organism evidence="2 3">
    <name type="scientific">Coniochaeta hoffmannii</name>
    <dbReference type="NCBI Taxonomy" id="91930"/>
    <lineage>
        <taxon>Eukaryota</taxon>
        <taxon>Fungi</taxon>
        <taxon>Dikarya</taxon>
        <taxon>Ascomycota</taxon>
        <taxon>Pezizomycotina</taxon>
        <taxon>Sordariomycetes</taxon>
        <taxon>Sordariomycetidae</taxon>
        <taxon>Coniochaetales</taxon>
        <taxon>Coniochaetaceae</taxon>
        <taxon>Coniochaeta</taxon>
    </lineage>
</organism>
<dbReference type="AlphaFoldDB" id="A0AA38S8C4"/>
<evidence type="ECO:0000313" key="3">
    <source>
        <dbReference type="Proteomes" id="UP001174691"/>
    </source>
</evidence>
<evidence type="ECO:0000256" key="1">
    <source>
        <dbReference type="SAM" id="MobiDB-lite"/>
    </source>
</evidence>
<feature type="region of interest" description="Disordered" evidence="1">
    <location>
        <begin position="889"/>
        <end position="939"/>
    </location>
</feature>
<dbReference type="EMBL" id="JANBVN010000041">
    <property type="protein sequence ID" value="KAJ9158099.1"/>
    <property type="molecule type" value="Genomic_DNA"/>
</dbReference>
<protein>
    <submittedName>
        <fullName evidence="2">Uncharacterized protein</fullName>
    </submittedName>
</protein>
<comment type="caution">
    <text evidence="2">The sequence shown here is derived from an EMBL/GenBank/DDBJ whole genome shotgun (WGS) entry which is preliminary data.</text>
</comment>
<reference evidence="2" key="1">
    <citation type="submission" date="2022-07" db="EMBL/GenBank/DDBJ databases">
        <title>Fungi with potential for degradation of polypropylene.</title>
        <authorList>
            <person name="Gostincar C."/>
        </authorList>
    </citation>
    <scope>NUCLEOTIDE SEQUENCE</scope>
    <source>
        <strain evidence="2">EXF-13287</strain>
    </source>
</reference>
<proteinExistence type="predicted"/>
<feature type="region of interest" description="Disordered" evidence="1">
    <location>
        <begin position="964"/>
        <end position="990"/>
    </location>
</feature>
<accession>A0AA38S8C4</accession>
<evidence type="ECO:0000313" key="2">
    <source>
        <dbReference type="EMBL" id="KAJ9158099.1"/>
    </source>
</evidence>
<dbReference type="Proteomes" id="UP001174691">
    <property type="component" value="Unassembled WGS sequence"/>
</dbReference>
<sequence length="1146" mass="125114">MSPTIDLRRPGWKKISPSSRHLVHRHGRRQLRDLHHAAAADSDPAPPGPRINPGEERLFSSYVPGLETGPHSVVVAQDITAGSESTKEVQTTHIFNVIGPRFALPDNAIDSFYPPPGHADRAEVVPHMVFNDPTLPWERIASWASEKKQPDDYSTNRVPWLAVLLFTQDELRLDAATLSTIFTPTSLGTAATQSPTLTVNLPVADVPKVLKTASSVLYDPDSDGADTKADFILVQSRLFNALFAKYGSDGQPDLNQTTGWVQPHRFLAHLRHIHLDGTAAAATTDDDDHAYSVVIGNRIGPLDITQPTTVVAHLVNIEGVEAMSLPVKSADFVAMTSLYSWSYTCLPPKSLDIGDAFEQLGDSREFLRPVLTEADQTALAAKGSIGARVSSRLHDGFSMVRYRLQTGEISAAFFRGPFTPTVVNFPAAEKPAWPATSTTGTKLQVLDDQLNIMDLTYSAAWTLGKTLALADQAFANALARVRKQIFDVALNKAQLAAVKAWAADLGIPAPYRTREEVISTIADTVKKVGALPKSRLLPKHPQGMLHRWHRPEPPMLDLKYKGGQIDPIIDPYLEAAAAAVAASSDGTGPYNEFNVPASPEWAVVLKWVMDRYFLVDVPPHYLIPDAGHLPRERLRFFYVDLAWVHAMVDGGLSLANHLDQEDDRLRDAIKGAINTYLTTVIPGLGYEPPLPVYGFLMRSALVTKFPDMVVDLKGTEKPGPAMTGPPVILRHEVIGPDTLLGLLRETPVDKRFTSLLIREPPHQQYYSAGKDINPKTADIEYQRVYTVPGPGDEDSDHPIPYTDTRGASPVNPRGANFLWSIDPGDTASDLRLVNVENFALDAHTQLIYLFKSLGHPDWYTEPHPSAALMGIQLNEPCWQLEVQLPYQELPPDAGGLGEKHPTHGHGGAEQSKSSEQAPARMLPLPPRRKPGSRKKACWPARPPVACAPHPAFGDRARAVPMPRTHPAPHSRIPRVLRTPLPAPPPRNPTTSVSGAPVFAYLLYPVGAADRSQSQVPMLPGKQDLIFSIVMQPDSGQTFDMLYMSFTVPLSRPAPLVDAYGAVTMLSNLRFNVIAQPTADGDSLLITLKPRGSSVLAARITEMSFLLSGVIVHAFAAPTTISIPVAEAYVDRDPFPNSLNVLLVPSS</sequence>
<keyword evidence="3" id="KW-1185">Reference proteome</keyword>